<gene>
    <name evidence="1" type="ORF">K466DRAFT_591909</name>
</gene>
<reference evidence="1 2" key="1">
    <citation type="journal article" date="2019" name="Nat. Ecol. Evol.">
        <title>Megaphylogeny resolves global patterns of mushroom evolution.</title>
        <authorList>
            <person name="Varga T."/>
            <person name="Krizsan K."/>
            <person name="Foldi C."/>
            <person name="Dima B."/>
            <person name="Sanchez-Garcia M."/>
            <person name="Sanchez-Ramirez S."/>
            <person name="Szollosi G.J."/>
            <person name="Szarkandi J.G."/>
            <person name="Papp V."/>
            <person name="Albert L."/>
            <person name="Andreopoulos W."/>
            <person name="Angelini C."/>
            <person name="Antonin V."/>
            <person name="Barry K.W."/>
            <person name="Bougher N.L."/>
            <person name="Buchanan P."/>
            <person name="Buyck B."/>
            <person name="Bense V."/>
            <person name="Catcheside P."/>
            <person name="Chovatia M."/>
            <person name="Cooper J."/>
            <person name="Damon W."/>
            <person name="Desjardin D."/>
            <person name="Finy P."/>
            <person name="Geml J."/>
            <person name="Haridas S."/>
            <person name="Hughes K."/>
            <person name="Justo A."/>
            <person name="Karasinski D."/>
            <person name="Kautmanova I."/>
            <person name="Kiss B."/>
            <person name="Kocsube S."/>
            <person name="Kotiranta H."/>
            <person name="LaButti K.M."/>
            <person name="Lechner B.E."/>
            <person name="Liimatainen K."/>
            <person name="Lipzen A."/>
            <person name="Lukacs Z."/>
            <person name="Mihaltcheva S."/>
            <person name="Morgado L.N."/>
            <person name="Niskanen T."/>
            <person name="Noordeloos M.E."/>
            <person name="Ohm R.A."/>
            <person name="Ortiz-Santana B."/>
            <person name="Ovrebo C."/>
            <person name="Racz N."/>
            <person name="Riley R."/>
            <person name="Savchenko A."/>
            <person name="Shiryaev A."/>
            <person name="Soop K."/>
            <person name="Spirin V."/>
            <person name="Szebenyi C."/>
            <person name="Tomsovsky M."/>
            <person name="Tulloss R.E."/>
            <person name="Uehling J."/>
            <person name="Grigoriev I.V."/>
            <person name="Vagvolgyi C."/>
            <person name="Papp T."/>
            <person name="Martin F.M."/>
            <person name="Miettinen O."/>
            <person name="Hibbett D.S."/>
            <person name="Nagy L.G."/>
        </authorList>
    </citation>
    <scope>NUCLEOTIDE SEQUENCE [LARGE SCALE GENOMIC DNA]</scope>
    <source>
        <strain evidence="1 2">HHB13444</strain>
    </source>
</reference>
<organism evidence="1 2">
    <name type="scientific">Polyporus arcularius HHB13444</name>
    <dbReference type="NCBI Taxonomy" id="1314778"/>
    <lineage>
        <taxon>Eukaryota</taxon>
        <taxon>Fungi</taxon>
        <taxon>Dikarya</taxon>
        <taxon>Basidiomycota</taxon>
        <taxon>Agaricomycotina</taxon>
        <taxon>Agaricomycetes</taxon>
        <taxon>Polyporales</taxon>
        <taxon>Polyporaceae</taxon>
        <taxon>Polyporus</taxon>
    </lineage>
</organism>
<evidence type="ECO:0000313" key="1">
    <source>
        <dbReference type="EMBL" id="TFK80329.1"/>
    </source>
</evidence>
<keyword evidence="2" id="KW-1185">Reference proteome</keyword>
<protein>
    <recommendedName>
        <fullName evidence="3">F-box domain-containing protein</fullName>
    </recommendedName>
</protein>
<evidence type="ECO:0000313" key="2">
    <source>
        <dbReference type="Proteomes" id="UP000308197"/>
    </source>
</evidence>
<dbReference type="AlphaFoldDB" id="A0A5C3NU59"/>
<name>A0A5C3NU59_9APHY</name>
<accession>A0A5C3NU59</accession>
<proteinExistence type="predicted"/>
<sequence length="173" mass="19705">MSDNATRLALGIPDVLQEIFSHFSPVQCWGTAIPPLCEYDISTNVFRVDRTSLAYCAQVCKSWSPYALDVLWAALPYRISPLLGLFPGFRQSSLSVSEERSLAATIEGHVYQISELDLRRFQQYAFRVKCVLYHRRHYHQSPQCDSVTDSYQFKEDCESTLLAQLCELNGGQL</sequence>
<evidence type="ECO:0008006" key="3">
    <source>
        <dbReference type="Google" id="ProtNLM"/>
    </source>
</evidence>
<dbReference type="Proteomes" id="UP000308197">
    <property type="component" value="Unassembled WGS sequence"/>
</dbReference>
<dbReference type="EMBL" id="ML211798">
    <property type="protein sequence ID" value="TFK80329.1"/>
    <property type="molecule type" value="Genomic_DNA"/>
</dbReference>
<dbReference type="InParanoid" id="A0A5C3NU59"/>